<feature type="chain" id="PRO_5031505035" evidence="1">
    <location>
        <begin position="24"/>
        <end position="909"/>
    </location>
</feature>
<organism evidence="4">
    <name type="scientific">Caldithrix abyssi</name>
    <dbReference type="NCBI Taxonomy" id="187145"/>
    <lineage>
        <taxon>Bacteria</taxon>
        <taxon>Pseudomonadati</taxon>
        <taxon>Calditrichota</taxon>
        <taxon>Calditrichia</taxon>
        <taxon>Calditrichales</taxon>
        <taxon>Calditrichaceae</taxon>
        <taxon>Caldithrix</taxon>
    </lineage>
</organism>
<feature type="signal peptide" evidence="1">
    <location>
        <begin position="1"/>
        <end position="23"/>
    </location>
</feature>
<accession>A0A7V4U3K7</accession>
<evidence type="ECO:0000256" key="1">
    <source>
        <dbReference type="SAM" id="SignalP"/>
    </source>
</evidence>
<comment type="caution">
    <text evidence="4">The sequence shown here is derived from an EMBL/GenBank/DDBJ whole genome shotgun (WGS) entry which is preliminary data.</text>
</comment>
<evidence type="ECO:0000259" key="2">
    <source>
        <dbReference type="Pfam" id="PF18962"/>
    </source>
</evidence>
<sequence length="909" mass="103044">MRKTKFSGVIILLTFLFSFPALGDSSGEVLLVIGSDTAIWEGMNVGRFHCTYNQSLYTDPSRNAYAVMDPAFRADLVDSYGQPLKMTWWMMAGNIFRYATNTNVPVPNIMTLYLMKKYHGQNVLQNGDELTLHYHTFVWTDYDRDGQYYWNQAKSFPESLDDFNITLAQFLLEEQVFPVSFRSGWHYMDNDWQNYLDERILPYSLHNDYPHKRTEDPEPIDNIYDWSQAPSAFVPYHPDRDNYQIPGNSPGWQVRSAHIWRARVNDYMDTVFSAAQQGEDQVACFWAHLPESDFLENLQKIDSVAHHCETKYPGVKFRYCTAIEAMQRWRRGTDTIPPTLTFNDEIDGEDVYFLIESDETVFQQQPFVAVKNIYEDYTVLECMTTGKNQWKTVRPVALNSLVKAAVTVCDTMGNQSMQFISYLPDDAYIDNLDEGYAETYGNWSTSSAYSWGIDSRIAGLSTADSAGATWIYTVPQSTYYNIFIQFPDVADRAEQITFLISQNQVVVDTLEFQSLLPAKQWIYLTTVQSEEGSELSVQMRAAGKSEPGKYLAADVLKISALVRDKDIEMETGFIDFGQISIEDTVEYSLEIKNRGIQSLQISSITGLRGLVKVNDIFPVSVPPMSGISVPLTLFVTETGTQRDTLEIVSDDPRDPAILLPVTAEAMPYFHTIDNEDVEEYEEYGQWHTSVAQIYGPSSRYAWLNSNPLASARFHTKLKKNGTYDIYEIVPQTVNSTDDALYEIKVNGVLQASYHVNQNEGSGNWVKIGRLYLPAGSDIELWVKDTGNSTTGAVIRTDAVRFSLLEEGTAIDSREKGFASSFALAQNYPNPFNPRTTIEYTIPAKSSTPLLVRLTVYNALGQKIAVLVDEKKTAGRYTVTFDASGLASGVYYYRLNAGSFEQIRKMILLR</sequence>
<dbReference type="InterPro" id="IPR033803">
    <property type="entry name" value="CBD-like_Golvesin-Xly"/>
</dbReference>
<dbReference type="Gene3D" id="2.60.40.4070">
    <property type="match status" value="1"/>
</dbReference>
<evidence type="ECO:0000313" key="4">
    <source>
        <dbReference type="EMBL" id="HGY57416.1"/>
    </source>
</evidence>
<feature type="domain" description="Secretion system C-terminal sorting" evidence="2">
    <location>
        <begin position="827"/>
        <end position="906"/>
    </location>
</feature>
<reference evidence="4" key="1">
    <citation type="journal article" date="2020" name="mSystems">
        <title>Genome- and Community-Level Interaction Insights into Carbon Utilization and Element Cycling Functions of Hydrothermarchaeota in Hydrothermal Sediment.</title>
        <authorList>
            <person name="Zhou Z."/>
            <person name="Liu Y."/>
            <person name="Xu W."/>
            <person name="Pan J."/>
            <person name="Luo Z.H."/>
            <person name="Li M."/>
        </authorList>
    </citation>
    <scope>NUCLEOTIDE SEQUENCE [LARGE SCALE GENOMIC DNA]</scope>
    <source>
        <strain evidence="4">HyVt-577</strain>
    </source>
</reference>
<dbReference type="Pfam" id="PF25275">
    <property type="entry name" value="Golvesin_C"/>
    <property type="match status" value="2"/>
</dbReference>
<dbReference type="NCBIfam" id="TIGR04183">
    <property type="entry name" value="Por_Secre_tail"/>
    <property type="match status" value="1"/>
</dbReference>
<dbReference type="AlphaFoldDB" id="A0A7V4U3K7"/>
<proteinExistence type="predicted"/>
<dbReference type="Pfam" id="PF18962">
    <property type="entry name" value="Por_Secre_tail"/>
    <property type="match status" value="1"/>
</dbReference>
<protein>
    <submittedName>
        <fullName evidence="4">T9SS type A sorting domain-containing protein</fullName>
    </submittedName>
</protein>
<keyword evidence="1" id="KW-0732">Signal</keyword>
<gene>
    <name evidence="4" type="ORF">ENK44_17040</name>
</gene>
<dbReference type="InterPro" id="IPR026444">
    <property type="entry name" value="Secre_tail"/>
</dbReference>
<feature type="domain" description="Golvesin/Xly CBD-like" evidence="3">
    <location>
        <begin position="429"/>
        <end position="558"/>
    </location>
</feature>
<dbReference type="Gene3D" id="2.60.40.10">
    <property type="entry name" value="Immunoglobulins"/>
    <property type="match status" value="1"/>
</dbReference>
<dbReference type="EMBL" id="DRQG01000159">
    <property type="protein sequence ID" value="HGY57416.1"/>
    <property type="molecule type" value="Genomic_DNA"/>
</dbReference>
<feature type="domain" description="Golvesin/Xly CBD-like" evidence="3">
    <location>
        <begin position="671"/>
        <end position="801"/>
    </location>
</feature>
<name>A0A7V4U3K7_CALAY</name>
<dbReference type="Proteomes" id="UP000885779">
    <property type="component" value="Unassembled WGS sequence"/>
</dbReference>
<dbReference type="InterPro" id="IPR013783">
    <property type="entry name" value="Ig-like_fold"/>
</dbReference>
<evidence type="ECO:0000259" key="3">
    <source>
        <dbReference type="Pfam" id="PF25275"/>
    </source>
</evidence>